<proteinExistence type="predicted"/>
<keyword evidence="3" id="KW-0548">Nucleotidyltransferase</keyword>
<organism evidence="3">
    <name type="scientific">hydrothermal vent metagenome</name>
    <dbReference type="NCBI Taxonomy" id="652676"/>
    <lineage>
        <taxon>unclassified sequences</taxon>
        <taxon>metagenomes</taxon>
        <taxon>ecological metagenomes</taxon>
    </lineage>
</organism>
<feature type="domain" description="Polymerase nucleotidyl transferase" evidence="2">
    <location>
        <begin position="91"/>
        <end position="122"/>
    </location>
</feature>
<dbReference type="EC" id="2.7.7.59" evidence="3"/>
<sequence>MNDSGGHYKCENDFSEVLEIPADPKVRLPFFTACRTLLKQEKQEIQAWHRRGAGGREVVQAHTSLIDKFIRHLITALIPLKPYSKEKILEEFALVAVGGYGRGEMNPFSDIDLLFLRPEKFKKTTD</sequence>
<dbReference type="SUPFAM" id="SSF81301">
    <property type="entry name" value="Nucleotidyltransferase"/>
    <property type="match status" value="1"/>
</dbReference>
<dbReference type="InterPro" id="IPR043519">
    <property type="entry name" value="NT_sf"/>
</dbReference>
<dbReference type="GO" id="GO:0008773">
    <property type="term" value="F:[protein-PII] uridylyltransferase activity"/>
    <property type="evidence" value="ECO:0007669"/>
    <property type="project" value="UniProtKB-EC"/>
</dbReference>
<dbReference type="GO" id="GO:0016787">
    <property type="term" value="F:hydrolase activity"/>
    <property type="evidence" value="ECO:0007669"/>
    <property type="project" value="UniProtKB-KW"/>
</dbReference>
<dbReference type="InterPro" id="IPR010043">
    <property type="entry name" value="UTase/UR"/>
</dbReference>
<feature type="non-terminal residue" evidence="3">
    <location>
        <position position="126"/>
    </location>
</feature>
<dbReference type="EMBL" id="UOGG01000130">
    <property type="protein sequence ID" value="VAX30839.1"/>
    <property type="molecule type" value="Genomic_DNA"/>
</dbReference>
<reference evidence="3" key="1">
    <citation type="submission" date="2018-06" db="EMBL/GenBank/DDBJ databases">
        <authorList>
            <person name="Zhirakovskaya E."/>
        </authorList>
    </citation>
    <scope>NUCLEOTIDE SEQUENCE</scope>
</reference>
<keyword evidence="1" id="KW-0378">Hydrolase</keyword>
<dbReference type="InterPro" id="IPR002934">
    <property type="entry name" value="Polymerase_NTP_transf_dom"/>
</dbReference>
<evidence type="ECO:0000313" key="3">
    <source>
        <dbReference type="EMBL" id="VAX30839.1"/>
    </source>
</evidence>
<gene>
    <name evidence="3" type="ORF">MNBD_NITROSPINAE05-882</name>
</gene>
<name>A0A3B1CL15_9ZZZZ</name>
<evidence type="ECO:0000256" key="1">
    <source>
        <dbReference type="ARBA" id="ARBA00022801"/>
    </source>
</evidence>
<dbReference type="Pfam" id="PF01909">
    <property type="entry name" value="NTP_transf_2"/>
    <property type="match status" value="1"/>
</dbReference>
<protein>
    <submittedName>
        <fullName evidence="3">[Protein-PII] uridylyltransferase / [Protein-PII]-UMP uridylyl-removing enzyme</fullName>
        <ecNumber evidence="3">2.7.7.59</ecNumber>
    </submittedName>
</protein>
<accession>A0A3B1CL15</accession>
<dbReference type="PANTHER" id="PTHR47320">
    <property type="entry name" value="BIFUNCTIONAL URIDYLYLTRANSFERASE/URIDYLYL-REMOVING ENZYME"/>
    <property type="match status" value="1"/>
</dbReference>
<dbReference type="CDD" id="cd05401">
    <property type="entry name" value="NT_GlnE_GlnD_like"/>
    <property type="match status" value="1"/>
</dbReference>
<dbReference type="PANTHER" id="PTHR47320:SF1">
    <property type="entry name" value="BIFUNCTIONAL URIDYLYLTRANSFERASE_URIDYLYL-REMOVING ENZYME"/>
    <property type="match status" value="1"/>
</dbReference>
<dbReference type="AlphaFoldDB" id="A0A3B1CL15"/>
<keyword evidence="3" id="KW-0808">Transferase</keyword>
<evidence type="ECO:0000259" key="2">
    <source>
        <dbReference type="Pfam" id="PF01909"/>
    </source>
</evidence>
<dbReference type="Gene3D" id="3.30.460.10">
    <property type="entry name" value="Beta Polymerase, domain 2"/>
    <property type="match status" value="1"/>
</dbReference>